<comment type="caution">
    <text evidence="3">The sequence shown here is derived from an EMBL/GenBank/DDBJ whole genome shotgun (WGS) entry which is preliminary data.</text>
</comment>
<reference evidence="3 4" key="1">
    <citation type="journal article" date="2016" name="Nat. Commun.">
        <title>Thousands of microbial genomes shed light on interconnected biogeochemical processes in an aquifer system.</title>
        <authorList>
            <person name="Anantharaman K."/>
            <person name="Brown C.T."/>
            <person name="Hug L.A."/>
            <person name="Sharon I."/>
            <person name="Castelle C.J."/>
            <person name="Probst A.J."/>
            <person name="Thomas B.C."/>
            <person name="Singh A."/>
            <person name="Wilkins M.J."/>
            <person name="Karaoz U."/>
            <person name="Brodie E.L."/>
            <person name="Williams K.H."/>
            <person name="Hubbard S.S."/>
            <person name="Banfield J.F."/>
        </authorList>
    </citation>
    <scope>NUCLEOTIDE SEQUENCE [LARGE SCALE GENOMIC DNA]</scope>
</reference>
<organism evidence="3 4">
    <name type="scientific">candidate division WOR-1 bacterium RIFOXYC2_FULL_46_14</name>
    <dbReference type="NCBI Taxonomy" id="1802587"/>
    <lineage>
        <taxon>Bacteria</taxon>
        <taxon>Bacillati</taxon>
        <taxon>Saganbacteria</taxon>
    </lineage>
</organism>
<evidence type="ECO:0008006" key="5">
    <source>
        <dbReference type="Google" id="ProtNLM"/>
    </source>
</evidence>
<dbReference type="EMBL" id="MEUJ01000005">
    <property type="protein sequence ID" value="OGC40009.1"/>
    <property type="molecule type" value="Genomic_DNA"/>
</dbReference>
<protein>
    <recommendedName>
        <fullName evidence="5">16S rRNA processing protein RimM</fullName>
    </recommendedName>
</protein>
<evidence type="ECO:0000256" key="2">
    <source>
        <dbReference type="SAM" id="MobiDB-lite"/>
    </source>
</evidence>
<sequence length="159" mass="17845">MAEPQQHPRPPIKQVKPEGSKRSVELKRVVMVKAIVTQAFKDNLVRELERAVKNMEDQLARMETQSRAYMEDLKQKGLMQKVAAIRNQVEDERARQAQAKADLQMKIQEAQNLTVGSEFVQGPLEGPVDVAIGDNLYKKVGGAEIIVKDGIIQDIRGVE</sequence>
<gene>
    <name evidence="3" type="ORF">A2438_05825</name>
</gene>
<feature type="region of interest" description="Disordered" evidence="2">
    <location>
        <begin position="1"/>
        <end position="21"/>
    </location>
</feature>
<accession>A0A1F4U556</accession>
<dbReference type="Proteomes" id="UP000179242">
    <property type="component" value="Unassembled WGS sequence"/>
</dbReference>
<dbReference type="AlphaFoldDB" id="A0A1F4U556"/>
<evidence type="ECO:0000313" key="4">
    <source>
        <dbReference type="Proteomes" id="UP000179242"/>
    </source>
</evidence>
<evidence type="ECO:0000313" key="3">
    <source>
        <dbReference type="EMBL" id="OGC40009.1"/>
    </source>
</evidence>
<dbReference type="Gene3D" id="6.10.140.1110">
    <property type="match status" value="1"/>
</dbReference>
<evidence type="ECO:0000256" key="1">
    <source>
        <dbReference type="SAM" id="Coils"/>
    </source>
</evidence>
<keyword evidence="1" id="KW-0175">Coiled coil</keyword>
<dbReference type="InterPro" id="IPR021297">
    <property type="entry name" value="YlqD"/>
</dbReference>
<feature type="coiled-coil region" evidence="1">
    <location>
        <begin position="38"/>
        <end position="113"/>
    </location>
</feature>
<name>A0A1F4U556_UNCSA</name>
<dbReference type="Pfam" id="PF11068">
    <property type="entry name" value="YlqD"/>
    <property type="match status" value="1"/>
</dbReference>
<proteinExistence type="predicted"/>